<evidence type="ECO:0000256" key="4">
    <source>
        <dbReference type="PROSITE-ProRule" id="PRU00125"/>
    </source>
</evidence>
<dbReference type="AlphaFoldDB" id="A0A1X2I3S3"/>
<feature type="compositionally biased region" description="Basic and acidic residues" evidence="5">
    <location>
        <begin position="526"/>
        <end position="539"/>
    </location>
</feature>
<evidence type="ECO:0000259" key="6">
    <source>
        <dbReference type="PROSITE" id="PS50023"/>
    </source>
</evidence>
<dbReference type="PANTHER" id="PTHR14963">
    <property type="entry name" value="RHO GTPASE ACTIVATING PROTEIN 18,19-RELATED"/>
    <property type="match status" value="1"/>
</dbReference>
<keyword evidence="2 4" id="KW-0479">Metal-binding</keyword>
<dbReference type="SUPFAM" id="SSF57716">
    <property type="entry name" value="Glucocorticoid receptor-like (DNA-binding domain)"/>
    <property type="match status" value="3"/>
</dbReference>
<feature type="compositionally biased region" description="Polar residues" evidence="5">
    <location>
        <begin position="1036"/>
        <end position="1045"/>
    </location>
</feature>
<dbReference type="InterPro" id="IPR000198">
    <property type="entry name" value="RhoGAP_dom"/>
</dbReference>
<feature type="domain" description="LIM zinc-binding" evidence="6">
    <location>
        <begin position="394"/>
        <end position="457"/>
    </location>
</feature>
<dbReference type="PROSITE" id="PS50023">
    <property type="entry name" value="LIM_DOMAIN_2"/>
    <property type="match status" value="3"/>
</dbReference>
<sequence>MQTGDNTCLISTTQQSTPPALSSQPVDNATITSIYCDTCRQPLVGELVRALEGTFHLDCFNCFDCHEPVASMFFPIETSDGSQKPLCERDYFRRLNLVCDHCDEALKGSYITAVGKKFHLEHFCCNSCGDVFGPEDSYYEHNNNVYCHFHYSVKFATKCTGCQTAILKQFVELNRNNVDEHWHPECYMINKFWNVKLTNPSNENHINDLNHLTAIELRDAQTVMEEKVYRIWTVLSAFEDSSAACISDMLVHVSEGSYGEGVRMADYFITHVDVLFCAIDELAAHYSETLNEELHYDREAHMLCKKVTSFFALLSHTQVGGLRRIGITQDLLSLVTGLAQYLKVLIRLGLTGALKLENAKDTKSAAISRFLSQLVKLANGRQHNDLSEYSVTSDLCQSCHSVCDNQCYRFQLNRWHDHCFACSQCCGRLGDEYQASFIDLDSMTLHCKHCGNKDTMAQGFVKVTKLQQFSFLLRVALKRLYQLLDVPDLSKAQYDNQFGKQLVSGLKEDGHPTISTKNLPTIPEPPEEKNAIHLGDIKRTKSTHMNRHISSSRRIAKRSTLMETPSPTSAYITSQPETNSEHSTSLAIDIQLSKNNDTTPVTTSPTSMHPQHDPSPTPIPTAQISPPLPTDTNTKNALAPPIAVPHRPSQDYVKTIPKAKFYYFAELGSLDHYMLKHIAVLYLNELLKDYFSLEELADLIDDKKNSTLWGKFVTSLKTGGNKKTHAKEGTFGVPLEILVEKNGVDSNLGASPTRIRIPSIIEEIIFAMKQKDVTVEGIFRKNGNIKHLKDLCEEIDKNPNDVNLMNENAIQLAALIKKFLREMPEPLLTFKLHRLFTAIQKLEKDTDRKRAMHLACCLLPKTNRDTMEVLFLFIHWVSTFAHTENEAGNKMDLLNLATMIAPNLLFSKSKEPMKDDSFGTIDAVFLLLKFQEEFATVPEDFAPMLENLTYGEGDMELNVRHILKKCEVVMKMARNQTGRLDQHQGRLPSPPALPRQHSSPAAVPTTSTTGNSNAEPLSQPPSNMPATHFTDPYPISTDNHSIVSPNSPPSAEGGLDFSPQMDATQCDKQDPISSSPPSLPAPPAPHVLLRSQSSSQFDTNDSIRKPSLLV</sequence>
<evidence type="ECO:0000259" key="7">
    <source>
        <dbReference type="PROSITE" id="PS50238"/>
    </source>
</evidence>
<keyword evidence="4" id="KW-0440">LIM domain</keyword>
<dbReference type="GO" id="GO:0046872">
    <property type="term" value="F:metal ion binding"/>
    <property type="evidence" value="ECO:0007669"/>
    <property type="project" value="UniProtKB-KW"/>
</dbReference>
<dbReference type="Gene3D" id="1.10.555.10">
    <property type="entry name" value="Rho GTPase activation protein"/>
    <property type="match status" value="1"/>
</dbReference>
<evidence type="ECO:0008006" key="10">
    <source>
        <dbReference type="Google" id="ProtNLM"/>
    </source>
</evidence>
<protein>
    <recommendedName>
        <fullName evidence="10">RhoGAP-domain-containing protein</fullName>
    </recommendedName>
</protein>
<dbReference type="CDD" id="cd09392">
    <property type="entry name" value="LIM2_Lrg1p_like"/>
    <property type="match status" value="1"/>
</dbReference>
<dbReference type="EMBL" id="MCGE01000030">
    <property type="protein sequence ID" value="ORZ08719.1"/>
    <property type="molecule type" value="Genomic_DNA"/>
</dbReference>
<dbReference type="PROSITE" id="PS50238">
    <property type="entry name" value="RHOGAP"/>
    <property type="match status" value="1"/>
</dbReference>
<feature type="compositionally biased region" description="Basic residues" evidence="5">
    <location>
        <begin position="540"/>
        <end position="557"/>
    </location>
</feature>
<evidence type="ECO:0000313" key="9">
    <source>
        <dbReference type="Proteomes" id="UP000193560"/>
    </source>
</evidence>
<feature type="compositionally biased region" description="Low complexity" evidence="5">
    <location>
        <begin position="998"/>
        <end position="1009"/>
    </location>
</feature>
<dbReference type="InterPro" id="IPR008936">
    <property type="entry name" value="Rho_GTPase_activation_prot"/>
</dbReference>
<dbReference type="Pfam" id="PF00620">
    <property type="entry name" value="RhoGAP"/>
    <property type="match status" value="1"/>
</dbReference>
<dbReference type="Gene3D" id="2.10.110.10">
    <property type="entry name" value="Cysteine Rich Protein"/>
    <property type="match status" value="4"/>
</dbReference>
<comment type="caution">
    <text evidence="8">The sequence shown here is derived from an EMBL/GenBank/DDBJ whole genome shotgun (WGS) entry which is preliminary data.</text>
</comment>
<feature type="region of interest" description="Disordered" evidence="5">
    <location>
        <begin position="977"/>
        <end position="1110"/>
    </location>
</feature>
<evidence type="ECO:0000256" key="3">
    <source>
        <dbReference type="ARBA" id="ARBA00022833"/>
    </source>
</evidence>
<feature type="compositionally biased region" description="Polar residues" evidence="5">
    <location>
        <begin position="1090"/>
        <end position="1100"/>
    </location>
</feature>
<evidence type="ECO:0000313" key="8">
    <source>
        <dbReference type="EMBL" id="ORZ08719.1"/>
    </source>
</evidence>
<dbReference type="SUPFAM" id="SSF48350">
    <property type="entry name" value="GTPase activation domain, GAP"/>
    <property type="match status" value="1"/>
</dbReference>
<organism evidence="8 9">
    <name type="scientific">Absidia repens</name>
    <dbReference type="NCBI Taxonomy" id="90262"/>
    <lineage>
        <taxon>Eukaryota</taxon>
        <taxon>Fungi</taxon>
        <taxon>Fungi incertae sedis</taxon>
        <taxon>Mucoromycota</taxon>
        <taxon>Mucoromycotina</taxon>
        <taxon>Mucoromycetes</taxon>
        <taxon>Mucorales</taxon>
        <taxon>Cunninghamellaceae</taxon>
        <taxon>Absidia</taxon>
    </lineage>
</organism>
<feature type="region of interest" description="Disordered" evidence="5">
    <location>
        <begin position="506"/>
        <end position="628"/>
    </location>
</feature>
<keyword evidence="1" id="KW-0343">GTPase activation</keyword>
<dbReference type="GO" id="GO:0051056">
    <property type="term" value="P:regulation of small GTPase mediated signal transduction"/>
    <property type="evidence" value="ECO:0007669"/>
    <property type="project" value="TreeGrafter"/>
</dbReference>
<dbReference type="PROSITE" id="PS00478">
    <property type="entry name" value="LIM_DOMAIN_1"/>
    <property type="match status" value="2"/>
</dbReference>
<accession>A0A1X2I3S3</accession>
<keyword evidence="3 4" id="KW-0862">Zinc</keyword>
<evidence type="ECO:0000256" key="1">
    <source>
        <dbReference type="ARBA" id="ARBA00022468"/>
    </source>
</evidence>
<dbReference type="Proteomes" id="UP000193560">
    <property type="component" value="Unassembled WGS sequence"/>
</dbReference>
<dbReference type="GO" id="GO:0005096">
    <property type="term" value="F:GTPase activator activity"/>
    <property type="evidence" value="ECO:0007669"/>
    <property type="project" value="UniProtKB-KW"/>
</dbReference>
<dbReference type="GO" id="GO:0005737">
    <property type="term" value="C:cytoplasm"/>
    <property type="evidence" value="ECO:0007669"/>
    <property type="project" value="TreeGrafter"/>
</dbReference>
<evidence type="ECO:0000256" key="2">
    <source>
        <dbReference type="ARBA" id="ARBA00022723"/>
    </source>
</evidence>
<dbReference type="STRING" id="90262.A0A1X2I3S3"/>
<feature type="domain" description="LIM zinc-binding" evidence="6">
    <location>
        <begin position="34"/>
        <end position="96"/>
    </location>
</feature>
<dbReference type="SMART" id="SM00324">
    <property type="entry name" value="RhoGAP"/>
    <property type="match status" value="1"/>
</dbReference>
<feature type="compositionally biased region" description="Polar residues" evidence="5">
    <location>
        <begin position="561"/>
        <end position="609"/>
    </location>
</feature>
<dbReference type="SMART" id="SM00132">
    <property type="entry name" value="LIM"/>
    <property type="match status" value="3"/>
</dbReference>
<feature type="domain" description="LIM zinc-binding" evidence="6">
    <location>
        <begin position="97"/>
        <end position="157"/>
    </location>
</feature>
<dbReference type="PANTHER" id="PTHR14963:SF1">
    <property type="entry name" value="RHO GTPASE-ACTIVATING PROTEIN CONUNDRUM"/>
    <property type="match status" value="1"/>
</dbReference>
<evidence type="ECO:0000256" key="5">
    <source>
        <dbReference type="SAM" id="MobiDB-lite"/>
    </source>
</evidence>
<dbReference type="GO" id="GO:0030833">
    <property type="term" value="P:regulation of actin filament polymerization"/>
    <property type="evidence" value="ECO:0007669"/>
    <property type="project" value="TreeGrafter"/>
</dbReference>
<proteinExistence type="predicted"/>
<dbReference type="Pfam" id="PF00412">
    <property type="entry name" value="LIM"/>
    <property type="match status" value="2"/>
</dbReference>
<dbReference type="OrthoDB" id="20689at2759"/>
<dbReference type="GO" id="GO:0007165">
    <property type="term" value="P:signal transduction"/>
    <property type="evidence" value="ECO:0007669"/>
    <property type="project" value="InterPro"/>
</dbReference>
<gene>
    <name evidence="8" type="ORF">BCR42DRAFT_424774</name>
</gene>
<feature type="region of interest" description="Disordered" evidence="5">
    <location>
        <begin position="1"/>
        <end position="23"/>
    </location>
</feature>
<feature type="domain" description="Rho-GAP" evidence="7">
    <location>
        <begin position="733"/>
        <end position="935"/>
    </location>
</feature>
<dbReference type="InterPro" id="IPR001781">
    <property type="entry name" value="Znf_LIM"/>
</dbReference>
<keyword evidence="9" id="KW-1185">Reference proteome</keyword>
<name>A0A1X2I3S3_9FUNG</name>
<reference evidence="8 9" key="1">
    <citation type="submission" date="2016-07" db="EMBL/GenBank/DDBJ databases">
        <title>Pervasive Adenine N6-methylation of Active Genes in Fungi.</title>
        <authorList>
            <consortium name="DOE Joint Genome Institute"/>
            <person name="Mondo S.J."/>
            <person name="Dannebaum R.O."/>
            <person name="Kuo R.C."/>
            <person name="Labutti K."/>
            <person name="Haridas S."/>
            <person name="Kuo A."/>
            <person name="Salamov A."/>
            <person name="Ahrendt S.R."/>
            <person name="Lipzen A."/>
            <person name="Sullivan W."/>
            <person name="Andreopoulos W.B."/>
            <person name="Clum A."/>
            <person name="Lindquist E."/>
            <person name="Daum C."/>
            <person name="Ramamoorthy G.K."/>
            <person name="Gryganskyi A."/>
            <person name="Culley D."/>
            <person name="Magnuson J.K."/>
            <person name="James T.Y."/>
            <person name="O'Malley M.A."/>
            <person name="Stajich J.E."/>
            <person name="Spatafora J.W."/>
            <person name="Visel A."/>
            <person name="Grigoriev I.V."/>
        </authorList>
    </citation>
    <scope>NUCLEOTIDE SEQUENCE [LARGE SCALE GENOMIC DNA]</scope>
    <source>
        <strain evidence="8 9">NRRL 1336</strain>
    </source>
</reference>